<protein>
    <recommendedName>
        <fullName evidence="5">Kinetochore protein Spc24</fullName>
    </recommendedName>
</protein>
<feature type="compositionally biased region" description="Basic and acidic residues" evidence="2">
    <location>
        <begin position="32"/>
        <end position="44"/>
    </location>
</feature>
<keyword evidence="4" id="KW-1185">Reference proteome</keyword>
<organism evidence="3 4">
    <name type="scientific">Ceraceosorus bombacis</name>
    <dbReference type="NCBI Taxonomy" id="401625"/>
    <lineage>
        <taxon>Eukaryota</taxon>
        <taxon>Fungi</taxon>
        <taxon>Dikarya</taxon>
        <taxon>Basidiomycota</taxon>
        <taxon>Ustilaginomycotina</taxon>
        <taxon>Exobasidiomycetes</taxon>
        <taxon>Ceraceosorales</taxon>
        <taxon>Ceraceosoraceae</taxon>
        <taxon>Ceraceosorus</taxon>
    </lineage>
</organism>
<evidence type="ECO:0000256" key="1">
    <source>
        <dbReference type="SAM" id="Coils"/>
    </source>
</evidence>
<evidence type="ECO:0000313" key="3">
    <source>
        <dbReference type="EMBL" id="CEH13400.1"/>
    </source>
</evidence>
<name>A0A0P1BBL7_9BASI</name>
<dbReference type="Proteomes" id="UP000054845">
    <property type="component" value="Unassembled WGS sequence"/>
</dbReference>
<evidence type="ECO:0000256" key="2">
    <source>
        <dbReference type="SAM" id="MobiDB-lite"/>
    </source>
</evidence>
<feature type="coiled-coil region" evidence="1">
    <location>
        <begin position="115"/>
        <end position="187"/>
    </location>
</feature>
<evidence type="ECO:0000313" key="4">
    <source>
        <dbReference type="Proteomes" id="UP000054845"/>
    </source>
</evidence>
<feature type="compositionally biased region" description="Low complexity" evidence="2">
    <location>
        <begin position="1"/>
        <end position="12"/>
    </location>
</feature>
<dbReference type="AlphaFoldDB" id="A0A0P1BBL7"/>
<keyword evidence="1" id="KW-0175">Coiled coil</keyword>
<proteinExistence type="predicted"/>
<accession>A0A0P1BBL7</accession>
<reference evidence="3 4" key="1">
    <citation type="submission" date="2014-09" db="EMBL/GenBank/DDBJ databases">
        <authorList>
            <person name="Magalhaes I.L.F."/>
            <person name="Oliveira U."/>
            <person name="Santos F.R."/>
            <person name="Vidigal T.H.D.A."/>
            <person name="Brescovit A.D."/>
            <person name="Santos A.J."/>
        </authorList>
    </citation>
    <scope>NUCLEOTIDE SEQUENCE [LARGE SCALE GENOMIC DNA]</scope>
</reference>
<dbReference type="STRING" id="401625.A0A0P1BBL7"/>
<sequence>MSTRRSAASSASPRKEARRSQAHSAARSSHHAPRDRQSVDLKDDSEAEVDAQMEGDAEDVGGLSTWGNGEPDQAEAPGIILAMNTYLTDPRGDVEKFEQLLTKLDSRTESKLHKLGQLEQEDAELKTQLTKLRSQTTRGASDWRSKALHLAEMDKLEGRKFDHLKKITEAENRRDGVQARLVEARDEEEELNRGKPLERGEFDRQGLLLSIYRKVGFHPIYASDQTNAAPTAPFKSLNCVPASRKRTTLHRVDEAYLRETGQTPFWTAEQLWKAVE</sequence>
<dbReference type="EMBL" id="CCYA01000217">
    <property type="protein sequence ID" value="CEH13400.1"/>
    <property type="molecule type" value="Genomic_DNA"/>
</dbReference>
<feature type="compositionally biased region" description="Acidic residues" evidence="2">
    <location>
        <begin position="45"/>
        <end position="59"/>
    </location>
</feature>
<evidence type="ECO:0008006" key="5">
    <source>
        <dbReference type="Google" id="ProtNLM"/>
    </source>
</evidence>
<feature type="region of interest" description="Disordered" evidence="2">
    <location>
        <begin position="1"/>
        <end position="75"/>
    </location>
</feature>
<dbReference type="OrthoDB" id="10333074at2759"/>